<dbReference type="Pfam" id="PF04468">
    <property type="entry name" value="PSP1"/>
    <property type="match status" value="1"/>
</dbReference>
<feature type="region of interest" description="Disordered" evidence="1">
    <location>
        <begin position="357"/>
        <end position="425"/>
    </location>
</feature>
<dbReference type="Proteomes" id="UP000251545">
    <property type="component" value="Unassembled WGS sequence"/>
</dbReference>
<dbReference type="PANTHER" id="PTHR43830">
    <property type="entry name" value="PROTEIN PSP1"/>
    <property type="match status" value="1"/>
</dbReference>
<dbReference type="EMBL" id="PVEO01000003">
    <property type="protein sequence ID" value="PQV49707.1"/>
    <property type="molecule type" value="Genomic_DNA"/>
</dbReference>
<dbReference type="AlphaFoldDB" id="A0A362X8K9"/>
<name>A0A362X8K9_9FLAO</name>
<evidence type="ECO:0000259" key="2">
    <source>
        <dbReference type="PROSITE" id="PS51411"/>
    </source>
</evidence>
<dbReference type="RefSeq" id="WP_105473411.1">
    <property type="nucleotide sequence ID" value="NZ_PVEO01000003.1"/>
</dbReference>
<feature type="compositionally biased region" description="Basic residues" evidence="1">
    <location>
        <begin position="404"/>
        <end position="416"/>
    </location>
</feature>
<organism evidence="3 4">
    <name type="scientific">Jejuia pallidilutea</name>
    <dbReference type="NCBI Taxonomy" id="504487"/>
    <lineage>
        <taxon>Bacteria</taxon>
        <taxon>Pseudomonadati</taxon>
        <taxon>Bacteroidota</taxon>
        <taxon>Flavobacteriia</taxon>
        <taxon>Flavobacteriales</taxon>
        <taxon>Flavobacteriaceae</taxon>
        <taxon>Jejuia</taxon>
    </lineage>
</organism>
<evidence type="ECO:0000313" key="4">
    <source>
        <dbReference type="Proteomes" id="UP000251545"/>
    </source>
</evidence>
<feature type="compositionally biased region" description="Basic residues" evidence="1">
    <location>
        <begin position="365"/>
        <end position="378"/>
    </location>
</feature>
<feature type="domain" description="PSP1 C-terminal" evidence="2">
    <location>
        <begin position="114"/>
        <end position="199"/>
    </location>
</feature>
<proteinExistence type="predicted"/>
<dbReference type="InterPro" id="IPR047767">
    <property type="entry name" value="PSP1-like"/>
</dbReference>
<dbReference type="InterPro" id="IPR007557">
    <property type="entry name" value="PSP1_C"/>
</dbReference>
<gene>
    <name evidence="3" type="ORF">CLV33_103346</name>
</gene>
<comment type="caution">
    <text evidence="3">The sequence shown here is derived from an EMBL/GenBank/DDBJ whole genome shotgun (WGS) entry which is preliminary data.</text>
</comment>
<protein>
    <submittedName>
        <fullName evidence="3">Cell fate regulator YaaT (PSP1 superfamily)</fullName>
    </submittedName>
</protein>
<reference evidence="3 4" key="1">
    <citation type="submission" date="2018-02" db="EMBL/GenBank/DDBJ databases">
        <title>Genomic Encyclopedia of Archaeal and Bacterial Type Strains, Phase II (KMG-II): from individual species to whole genera.</title>
        <authorList>
            <person name="Goeker M."/>
        </authorList>
    </citation>
    <scope>NUCLEOTIDE SEQUENCE [LARGE SCALE GENOMIC DNA]</scope>
    <source>
        <strain evidence="3 4">DSM 21165</strain>
    </source>
</reference>
<dbReference type="PROSITE" id="PS51411">
    <property type="entry name" value="PSP1_C"/>
    <property type="match status" value="1"/>
</dbReference>
<feature type="compositionally biased region" description="Low complexity" evidence="1">
    <location>
        <begin position="379"/>
        <end position="403"/>
    </location>
</feature>
<dbReference type="GO" id="GO:0005737">
    <property type="term" value="C:cytoplasm"/>
    <property type="evidence" value="ECO:0007669"/>
    <property type="project" value="TreeGrafter"/>
</dbReference>
<dbReference type="PANTHER" id="PTHR43830:SF3">
    <property type="entry name" value="PROTEIN PSP1"/>
    <property type="match status" value="1"/>
</dbReference>
<evidence type="ECO:0000313" key="3">
    <source>
        <dbReference type="EMBL" id="PQV49707.1"/>
    </source>
</evidence>
<dbReference type="NCBIfam" id="NF041131">
    <property type="entry name" value="RicT_YaaT_fam"/>
    <property type="match status" value="1"/>
</dbReference>
<evidence type="ECO:0000256" key="1">
    <source>
        <dbReference type="SAM" id="MobiDB-lite"/>
    </source>
</evidence>
<accession>A0A362X8K9</accession>
<sequence length="425" mass="48837">MACASCSTKDGSPKGCKNNGTCGTDSCNKLTVFDWLANMSLPNGEKPFDWVEVRYKNGRKHYYKNTENLTLSIGDIVATQAQAGHDIGMVTLTGELVRVQMKRKNIAPEGEEILKIYRKATQKDIDIWQKSRDKEEPMKVKARQFAIDLKLQMKISDIEFQGDGSKATFYYTAEERVDFRELIKVFAREFRTRIEMRQVGFRQEASRLGGIGSCGRELCCSTWLTDFRSVSTSAARYQQLSLNPQKLAGQCGKLKCCLNYELDTYLDALKEFPKTEIKLKTDKGIAVCQKTDIFKGHMWYAYEGEWMNWHKITVQQANEIIEINSQNKTVTSLEEYALDLAEDTKVEFENVVGQDSLTRFDSPKRNKKRKNNRRKGNQNKKNTQNNQTTQSGSNTKNETSKTNQNKRRRNNKRKPQNKNAKNNQK</sequence>